<evidence type="ECO:0000256" key="9">
    <source>
        <dbReference type="HAMAP-Rule" id="MF_00092"/>
    </source>
</evidence>
<keyword evidence="8 9" id="KW-0238">DNA-binding</keyword>
<dbReference type="PROSITE" id="PS50828">
    <property type="entry name" value="SMR"/>
    <property type="match status" value="1"/>
</dbReference>
<dbReference type="Pfam" id="PF00488">
    <property type="entry name" value="MutS_V"/>
    <property type="match status" value="1"/>
</dbReference>
<dbReference type="PROSITE" id="PS00486">
    <property type="entry name" value="DNA_MISMATCH_REPAIR_2"/>
    <property type="match status" value="1"/>
</dbReference>
<dbReference type="GO" id="GO:0006298">
    <property type="term" value="P:mismatch repair"/>
    <property type="evidence" value="ECO:0007669"/>
    <property type="project" value="InterPro"/>
</dbReference>
<dbReference type="HAMAP" id="MF_00092">
    <property type="entry name" value="MutS2"/>
    <property type="match status" value="1"/>
</dbReference>
<comment type="similarity">
    <text evidence="9">Belongs to the DNA mismatch repair MutS family. MutS2 subfamily.</text>
</comment>
<dbReference type="InterPro" id="IPR046893">
    <property type="entry name" value="MSSS"/>
</dbReference>
<keyword evidence="5 9" id="KW-0378">Hydrolase</keyword>
<evidence type="ECO:0000256" key="7">
    <source>
        <dbReference type="ARBA" id="ARBA00022884"/>
    </source>
</evidence>
<evidence type="ECO:0000256" key="1">
    <source>
        <dbReference type="ARBA" id="ARBA00022722"/>
    </source>
</evidence>
<evidence type="ECO:0000256" key="2">
    <source>
        <dbReference type="ARBA" id="ARBA00022730"/>
    </source>
</evidence>
<dbReference type="InterPro" id="IPR045076">
    <property type="entry name" value="MutS"/>
</dbReference>
<evidence type="ECO:0000259" key="12">
    <source>
        <dbReference type="PROSITE" id="PS50828"/>
    </source>
</evidence>
<dbReference type="Gene3D" id="3.40.50.300">
    <property type="entry name" value="P-loop containing nucleotide triphosphate hydrolases"/>
    <property type="match status" value="1"/>
</dbReference>
<dbReference type="PATRIC" id="fig|1291052.5.peg.548"/>
<comment type="subunit">
    <text evidence="9">Homodimer. Binds to stalled ribosomes, contacting rRNA.</text>
</comment>
<dbReference type="EC" id="3.6.4.-" evidence="9"/>
<dbReference type="GO" id="GO:0045910">
    <property type="term" value="P:negative regulation of DNA recombination"/>
    <property type="evidence" value="ECO:0007669"/>
    <property type="project" value="InterPro"/>
</dbReference>
<keyword evidence="6 9" id="KW-0067">ATP-binding</keyword>
<dbReference type="InterPro" id="IPR036187">
    <property type="entry name" value="DNA_mismatch_repair_MutS_sf"/>
</dbReference>
<feature type="binding site" evidence="9">
    <location>
        <begin position="333"/>
        <end position="340"/>
    </location>
    <ligand>
        <name>ATP</name>
        <dbReference type="ChEBI" id="CHEBI:30616"/>
    </ligand>
</feature>
<evidence type="ECO:0000256" key="4">
    <source>
        <dbReference type="ARBA" id="ARBA00022759"/>
    </source>
</evidence>
<dbReference type="FunFam" id="3.40.50.300:FF:000830">
    <property type="entry name" value="Endonuclease MutS2"/>
    <property type="match status" value="1"/>
</dbReference>
<feature type="domain" description="Smr" evidence="12">
    <location>
        <begin position="711"/>
        <end position="786"/>
    </location>
</feature>
<dbReference type="GO" id="GO:0019843">
    <property type="term" value="F:rRNA binding"/>
    <property type="evidence" value="ECO:0007669"/>
    <property type="project" value="UniProtKB-UniRule"/>
</dbReference>
<dbReference type="SMART" id="SM00533">
    <property type="entry name" value="MUTSd"/>
    <property type="match status" value="1"/>
</dbReference>
<dbReference type="OrthoDB" id="9808166at2"/>
<evidence type="ECO:0000256" key="3">
    <source>
        <dbReference type="ARBA" id="ARBA00022741"/>
    </source>
</evidence>
<evidence type="ECO:0000313" key="13">
    <source>
        <dbReference type="EMBL" id="KRM54318.1"/>
    </source>
</evidence>
<dbReference type="SUPFAM" id="SSF48334">
    <property type="entry name" value="DNA repair protein MutS, domain III"/>
    <property type="match status" value="1"/>
</dbReference>
<dbReference type="GO" id="GO:0005524">
    <property type="term" value="F:ATP binding"/>
    <property type="evidence" value="ECO:0007669"/>
    <property type="project" value="UniProtKB-UniRule"/>
</dbReference>
<feature type="region of interest" description="Disordered" evidence="11">
    <location>
        <begin position="687"/>
        <end position="709"/>
    </location>
</feature>
<gene>
    <name evidence="9" type="primary">mutS2</name>
    <name evidence="9" type="synonym">rqcU</name>
    <name evidence="13" type="ORF">FC18_GL000537</name>
</gene>
<dbReference type="GO" id="GO:0072344">
    <property type="term" value="P:rescue of stalled ribosome"/>
    <property type="evidence" value="ECO:0007669"/>
    <property type="project" value="UniProtKB-UniRule"/>
</dbReference>
<dbReference type="EMBL" id="AYYO01000056">
    <property type="protein sequence ID" value="KRM54318.1"/>
    <property type="molecule type" value="Genomic_DNA"/>
</dbReference>
<dbReference type="GO" id="GO:0043023">
    <property type="term" value="F:ribosomal large subunit binding"/>
    <property type="evidence" value="ECO:0007669"/>
    <property type="project" value="UniProtKB-UniRule"/>
</dbReference>
<dbReference type="InterPro" id="IPR002625">
    <property type="entry name" value="Smr_dom"/>
</dbReference>
<keyword evidence="10" id="KW-0175">Coiled coil</keyword>
<comment type="function">
    <text evidence="9">Acts as a ribosome collision sensor, splitting the ribosome into its 2 subunits. Detects stalled/collided 70S ribosomes which it binds and splits by an ATP-hydrolysis driven conformational change. Acts upstream of the ribosome quality control system (RQC), a ribosome-associated complex that mediates the extraction of incompletely synthesized nascent chains from stalled ribosomes and their subsequent degradation. Probably generates substrates for RQC.</text>
</comment>
<comment type="function">
    <text evidence="9">Endonuclease that is involved in the suppression of homologous recombination and thus may have a key role in the control of bacterial genetic diversity.</text>
</comment>
<dbReference type="InterPro" id="IPR005747">
    <property type="entry name" value="MutS2"/>
</dbReference>
<protein>
    <recommendedName>
        <fullName evidence="9">Endonuclease MutS2</fullName>
        <ecNumber evidence="9">3.1.-.-</ecNumber>
    </recommendedName>
    <alternativeName>
        <fullName evidence="9">Ribosome-associated protein quality control-upstream factor</fullName>
        <shortName evidence="9">RQC-upstream factor</shortName>
        <shortName evidence="9">RqcU</shortName>
        <ecNumber evidence="9">3.6.4.-</ecNumber>
    </alternativeName>
</protein>
<dbReference type="InterPro" id="IPR007696">
    <property type="entry name" value="DNA_mismatch_repair_MutS_core"/>
</dbReference>
<dbReference type="GO" id="GO:0140664">
    <property type="term" value="F:ATP-dependent DNA damage sensor activity"/>
    <property type="evidence" value="ECO:0007669"/>
    <property type="project" value="InterPro"/>
</dbReference>
<dbReference type="Pfam" id="PF20297">
    <property type="entry name" value="MSSS"/>
    <property type="match status" value="1"/>
</dbReference>
<dbReference type="EC" id="3.1.-.-" evidence="9"/>
<dbReference type="SMART" id="SM00463">
    <property type="entry name" value="SMR"/>
    <property type="match status" value="1"/>
</dbReference>
<feature type="coiled-coil region" evidence="10">
    <location>
        <begin position="521"/>
        <end position="598"/>
    </location>
</feature>
<dbReference type="STRING" id="1291052.FC18_GL000537"/>
<keyword evidence="1 9" id="KW-0540">Nuclease</keyword>
<reference evidence="13 14" key="1">
    <citation type="journal article" date="2015" name="Genome Announc.">
        <title>Expanding the biotechnology potential of lactobacilli through comparative genomics of 213 strains and associated genera.</title>
        <authorList>
            <person name="Sun Z."/>
            <person name="Harris H.M."/>
            <person name="McCann A."/>
            <person name="Guo C."/>
            <person name="Argimon S."/>
            <person name="Zhang W."/>
            <person name="Yang X."/>
            <person name="Jeffery I.B."/>
            <person name="Cooney J.C."/>
            <person name="Kagawa T.F."/>
            <person name="Liu W."/>
            <person name="Song Y."/>
            <person name="Salvetti E."/>
            <person name="Wrobel A."/>
            <person name="Rasinkangas P."/>
            <person name="Parkhill J."/>
            <person name="Rea M.C."/>
            <person name="O'Sullivan O."/>
            <person name="Ritari J."/>
            <person name="Douillard F.P."/>
            <person name="Paul Ross R."/>
            <person name="Yang R."/>
            <person name="Briner A.E."/>
            <person name="Felis G.E."/>
            <person name="de Vos W.M."/>
            <person name="Barrangou R."/>
            <person name="Klaenhammer T.R."/>
            <person name="Caufield P.W."/>
            <person name="Cui Y."/>
            <person name="Zhang H."/>
            <person name="O'Toole P.W."/>
        </authorList>
    </citation>
    <scope>NUCLEOTIDE SEQUENCE [LARGE SCALE GENOMIC DNA]</scope>
    <source>
        <strain evidence="13 14">DSM 20505</strain>
    </source>
</reference>
<dbReference type="PANTHER" id="PTHR48466:SF2">
    <property type="entry name" value="OS10G0509000 PROTEIN"/>
    <property type="match status" value="1"/>
</dbReference>
<dbReference type="Pfam" id="PF01713">
    <property type="entry name" value="Smr"/>
    <property type="match status" value="1"/>
</dbReference>
<comment type="caution">
    <text evidence="13">The sequence shown here is derived from an EMBL/GenBank/DDBJ whole genome shotgun (WGS) entry which is preliminary data.</text>
</comment>
<keyword evidence="7 9" id="KW-0694">RNA-binding</keyword>
<keyword evidence="14" id="KW-1185">Reference proteome</keyword>
<evidence type="ECO:0000256" key="6">
    <source>
        <dbReference type="ARBA" id="ARBA00022840"/>
    </source>
</evidence>
<dbReference type="NCBIfam" id="TIGR01069">
    <property type="entry name" value="mutS2"/>
    <property type="match status" value="1"/>
</dbReference>
<dbReference type="SUPFAM" id="SSF52540">
    <property type="entry name" value="P-loop containing nucleoside triphosphate hydrolases"/>
    <property type="match status" value="1"/>
</dbReference>
<dbReference type="GO" id="GO:0030983">
    <property type="term" value="F:mismatched DNA binding"/>
    <property type="evidence" value="ECO:0007669"/>
    <property type="project" value="InterPro"/>
</dbReference>
<proteinExistence type="inferred from homology"/>
<keyword evidence="3 9" id="KW-0547">Nucleotide-binding</keyword>
<organism evidence="13 14">
    <name type="scientific">Lacticaseibacillus sharpeae JCM 1186 = DSM 20505</name>
    <dbReference type="NCBI Taxonomy" id="1291052"/>
    <lineage>
        <taxon>Bacteria</taxon>
        <taxon>Bacillati</taxon>
        <taxon>Bacillota</taxon>
        <taxon>Bacilli</taxon>
        <taxon>Lactobacillales</taxon>
        <taxon>Lactobacillaceae</taxon>
        <taxon>Lacticaseibacillus</taxon>
    </lineage>
</organism>
<dbReference type="GO" id="GO:0016887">
    <property type="term" value="F:ATP hydrolysis activity"/>
    <property type="evidence" value="ECO:0007669"/>
    <property type="project" value="InterPro"/>
</dbReference>
<evidence type="ECO:0000256" key="5">
    <source>
        <dbReference type="ARBA" id="ARBA00022801"/>
    </source>
</evidence>
<dbReference type="InterPro" id="IPR027417">
    <property type="entry name" value="P-loop_NTPase"/>
</dbReference>
<dbReference type="RefSeq" id="WP_054675740.1">
    <property type="nucleotide sequence ID" value="NZ_AYYO01000056.1"/>
</dbReference>
<dbReference type="PANTHER" id="PTHR48466">
    <property type="entry name" value="OS10G0509000 PROTEIN-RELATED"/>
    <property type="match status" value="1"/>
</dbReference>
<dbReference type="Proteomes" id="UP000051679">
    <property type="component" value="Unassembled WGS sequence"/>
</dbReference>
<dbReference type="SMART" id="SM00534">
    <property type="entry name" value="MUTSac"/>
    <property type="match status" value="1"/>
</dbReference>
<name>A0A0R1ZHG1_9LACO</name>
<dbReference type="InterPro" id="IPR000432">
    <property type="entry name" value="DNA_mismatch_repair_MutS_C"/>
</dbReference>
<dbReference type="GO" id="GO:0004519">
    <property type="term" value="F:endonuclease activity"/>
    <property type="evidence" value="ECO:0007669"/>
    <property type="project" value="UniProtKB-UniRule"/>
</dbReference>
<evidence type="ECO:0000256" key="8">
    <source>
        <dbReference type="ARBA" id="ARBA00023125"/>
    </source>
</evidence>
<dbReference type="SUPFAM" id="SSF160443">
    <property type="entry name" value="SMR domain-like"/>
    <property type="match status" value="1"/>
</dbReference>
<sequence length="786" mass="86192">MRKKILQTLEFGRIRASLGRYTVTAKGQEMAARLEPRAHADKVEEMLAETADGADVLRLRGGLPVPGLPDIAQSLKRVRIGAVLNGEELAGISRVLRTVSGVDDFLTDMAETIDLRRIYQLQDQLTVLPALERKLKTSIEDDGHVTDEASAELGSIRRAIKALEGQIRERMESFTRGNSAKYLSDPIITIRDDRYVIPVRAENKNHFGGVVHDQSASGQTLFIEPQAIVDMNNRLRQAQLREEQEVARILAELSEEVTPYIDQLFDNARVLGHFDFINAKAKYAAEIKATEPHISDKGLVDLHDARHPLLDSHKVVPNDIKLGGDYQAIVITGPNTGGKTITLKTLGLLQIMAQAGLFIPAAEDSTVAIFSNVFADIGDEQSIEQNLSTFSGHMANIVDILKYTDDHSLVLFDELGAGTDPQEGAALAIAILDAVGTIGADVVATTHYPELKLYGYNTPGTINASMAFDVDTLQPTYHLLIGVPGRSNAFEIAARLGLDGDIVDRAKLLISSDSHELNDMISDLEKERQAAAMTDSNLQRELDETTKLHNELESAYADLNTRKDAQLKEAKAKANALVMHAQDEADKIIKELRKLQTQAPHLIKDNKLIDAKTRLSQLHEDEPLANNKVLRKAREKQSFKVGNTVKVLQYGQNGTLVQKLDNKQWQVQVGIIKLTVAEDGLEKLKEPNQTKPKRQVAHVQGGANSGPGATLDLRGQRYAEAMANLDRYIDAALLANYPTVTIVHGLGTGAIRNGVTEYLKRNRNVKKFGYAPANAGGSGATIVVFK</sequence>
<dbReference type="Gene3D" id="3.30.1370.110">
    <property type="match status" value="1"/>
</dbReference>
<evidence type="ECO:0000256" key="10">
    <source>
        <dbReference type="SAM" id="Coils"/>
    </source>
</evidence>
<evidence type="ECO:0000313" key="14">
    <source>
        <dbReference type="Proteomes" id="UP000051679"/>
    </source>
</evidence>
<keyword evidence="2 9" id="KW-0699">rRNA-binding</keyword>
<dbReference type="InterPro" id="IPR036063">
    <property type="entry name" value="Smr_dom_sf"/>
</dbReference>
<accession>A0A0R1ZHG1</accession>
<keyword evidence="4 9" id="KW-0255">Endonuclease</keyword>
<evidence type="ECO:0000256" key="11">
    <source>
        <dbReference type="SAM" id="MobiDB-lite"/>
    </source>
</evidence>
<dbReference type="AlphaFoldDB" id="A0A0R1ZHG1"/>
<dbReference type="PIRSF" id="PIRSF005814">
    <property type="entry name" value="MutS_YshD"/>
    <property type="match status" value="1"/>
</dbReference>